<accession>I4F0W3</accession>
<dbReference type="OMA" id="SIYWSPG"/>
<dbReference type="InterPro" id="IPR022385">
    <property type="entry name" value="Rhs_assc_core"/>
</dbReference>
<evidence type="ECO:0008006" key="3">
    <source>
        <dbReference type="Google" id="ProtNLM"/>
    </source>
</evidence>
<dbReference type="Pfam" id="PF08310">
    <property type="entry name" value="LGFP"/>
    <property type="match status" value="4"/>
</dbReference>
<dbReference type="Gene3D" id="2.180.10.10">
    <property type="entry name" value="RHS repeat-associated core"/>
    <property type="match status" value="1"/>
</dbReference>
<evidence type="ECO:0000313" key="2">
    <source>
        <dbReference type="Proteomes" id="UP000006461"/>
    </source>
</evidence>
<dbReference type="STRING" id="477641.MODMU_3873"/>
<dbReference type="Pfam" id="PF05593">
    <property type="entry name" value="RHS_repeat"/>
    <property type="match status" value="2"/>
</dbReference>
<dbReference type="InterPro" id="IPR013207">
    <property type="entry name" value="LGFP"/>
</dbReference>
<dbReference type="EMBL" id="FO203431">
    <property type="protein sequence ID" value="CCH89276.1"/>
    <property type="molecule type" value="Genomic_DNA"/>
</dbReference>
<dbReference type="HOGENOM" id="CLU_247242_0_0_11"/>
<dbReference type="KEGG" id="mmar:MODMU_3873"/>
<dbReference type="NCBIfam" id="TIGR03696">
    <property type="entry name" value="Rhs_assc_core"/>
    <property type="match status" value="1"/>
</dbReference>
<protein>
    <recommendedName>
        <fullName evidence="3">RHS repeat-associated core domain-containing protein</fullName>
    </recommendedName>
</protein>
<proteinExistence type="predicted"/>
<dbReference type="PANTHER" id="PTHR32305">
    <property type="match status" value="1"/>
</dbReference>
<evidence type="ECO:0000313" key="1">
    <source>
        <dbReference type="EMBL" id="CCH89276.1"/>
    </source>
</evidence>
<organism evidence="1 2">
    <name type="scientific">Modestobacter italicus (strain DSM 44449 / CECT 9708 / BC 501)</name>
    <dbReference type="NCBI Taxonomy" id="2732864"/>
    <lineage>
        <taxon>Bacteria</taxon>
        <taxon>Bacillati</taxon>
        <taxon>Actinomycetota</taxon>
        <taxon>Actinomycetes</taxon>
        <taxon>Geodermatophilales</taxon>
        <taxon>Geodermatophilaceae</taxon>
        <taxon>Modestobacter</taxon>
    </lineage>
</organism>
<sequence>MNGPDGLLGLPTTGDTRVPNGSGYYTHFQGGSIYWSPGTGPHIIGGEIRTKWGALGWETSTLGYPITDELSVPNGSGRYNHFTGGSIYWSPGTGAHAIGGSIRDRWAAIGWENSYLGYPKTDELTAPDGYGKYNQFSNGMIYWTGGTGAHDIAAGPIFNTWASLDYEKSWLGYPTSDPLRIGGGTRQEFQGGNLVLNDGTGTVTIGAGVLKNPTQFQRVTQARTQLKATAKVRPGGVSYDQVKFQWRNYDLTLDGGWADINPTQDLQTSTGGTVTPLTGTTTWLPVKDEDGGKASVDVYTWNATSTIPDDGLKQVRACLRVAGKAATDPDGTRCTGVTQITVDRAGLTGANATADAGPGTVGLLTGAYSVTGRDADVTAPSGGLAATRSFASNAPNRAGPFGSGWSLSLAVDEAGADYQSLIDRTDSVLITRGDGTQMPFLRKSSATPNDYVAEGEAGTEGWTLTFDPGAGTTAASYVLKDIDGDKVTFRRADAGPGHPTSTAAPTTPFRVEKVEALRGKTAAGTDQPPAVTKIEYTTPGNPKWLLAPTDAGTPCTAPAPTLAAGCRALEFVYTGTGAGERLDSIKLWATGAAATGTGLVTGDTPVQAQQITLASYTYNADGRLTQVTDPRTGQKVTYSYLIGGRLNTITPVGGTATWTLGYDNRVQPRLTSATLSDATGSGLPDQTTSVRYGLGLDGSTTGLPSFAAGEVARWGQAVVPTDLTAVFDPATIPDTTPTAVQWREATLYALDVNGRTVNTANYGGTADQDTGANQDPAWRITTTEYDPDGRGNVIRSLTAGNRDRALAAGADPDAEATQAKLLDSVNVYSGDGMDLLRAYGPARWVTVAAGDRMANARTRTTTTYDTPANHSDFPGQYLHIPVQTITDAVEIISALPTGSTGTEAGLPTLDGDGLRRITTLEYGTFNAWTFAIPTATRVSPGGGAAEVITRQTIDNQGRTTTSTLPSGGTSTTTAATTTTTYYSAVNNADPGCAKAEWAGWLCKTLPGGVPSAGAPVPTSHVTGYDVYGDPTRTVETGAGVTRTADISYDSASRVRRTTTTGNGIEPGQLRPTAETTYTAAGLSAQSRTINPDGSATGSTGAGTGAVARVYDAYSRLTSYTDSSGLVTTYTYDSVGRLSTVTNTHGSRIVSYDGDGERGSLPTSIDISGVGTFTARYGADGTLIRENLPGGLTATTIRDAGGDATSLTYRKTATDGTVSDWLRSTATLNGFDQVDTYRTVSATGTARASRYGYDGLGRLTTATDTTAVTSNGMPTGPSCTRSYGFDVNSNRTTLTQAANAGAPQGTCPATIPATDTYTYDTADRLQPAAARASLRYDAFGRTRTLPSTDTIGQGGDVMLDYYVDDLVASMSQSDRSTTITLDATARRSVRTDTDNATPGVSRTEVSYYTGDDDNPDVVKEASNEYTRNIISFGGLAATVTRSGTAGATVMLQLANLHGDIAATVPKDSVAPADMTLVENTEYGVPRTAPAANTTMARYGWLGSHQRDASTPGGLTLMGVRLYSAPLGRFLTVDPVAGGSANDYEYANGDPTNQFDLDGRMPGWLRKAANVVGGAASVASFIPGPLGMAAAGVAAGAYAATGQWGKAAGAAVGLLPGGQLVGRLARATKFSRSLGTLSARLPGIGAKSKLFRPGGILNSNRGGALRMGWSKGTKHFYNFRIGTKGSHRGVELARTNTKFGTHRF</sequence>
<reference evidence="1 2" key="1">
    <citation type="journal article" date="2012" name="J. Bacteriol.">
        <title>Genome Sequence of Radiation-Resistant Modestobacter marinus Strain BC501, a Representative Actinobacterium That Thrives on Calcareous Stone Surfaces.</title>
        <authorList>
            <person name="Normand P."/>
            <person name="Gury J."/>
            <person name="Pujic P."/>
            <person name="Chouaia B."/>
            <person name="Crotti E."/>
            <person name="Brusetti L."/>
            <person name="Daffonchio D."/>
            <person name="Vacherie B."/>
            <person name="Barbe V."/>
            <person name="Medigue C."/>
            <person name="Calteau A."/>
            <person name="Ghodhbane-Gtari F."/>
            <person name="Essoussi I."/>
            <person name="Nouioui I."/>
            <person name="Abbassi-Ghozzi I."/>
            <person name="Gtari M."/>
        </authorList>
    </citation>
    <scope>NUCLEOTIDE SEQUENCE [LARGE SCALE GENOMIC DNA]</scope>
    <source>
        <strain evidence="2">BC 501</strain>
    </source>
</reference>
<dbReference type="PANTHER" id="PTHR32305:SF15">
    <property type="entry name" value="PROTEIN RHSA-RELATED"/>
    <property type="match status" value="1"/>
</dbReference>
<name>I4F0W3_MODI5</name>
<dbReference type="OrthoDB" id="5994822at2"/>
<dbReference type="InterPro" id="IPR006530">
    <property type="entry name" value="YD"/>
</dbReference>
<keyword evidence="2" id="KW-1185">Reference proteome</keyword>
<dbReference type="eggNOG" id="COG3209">
    <property type="taxonomic scope" value="Bacteria"/>
</dbReference>
<dbReference type="NCBIfam" id="TIGR01643">
    <property type="entry name" value="YD_repeat_2x"/>
    <property type="match status" value="1"/>
</dbReference>
<dbReference type="InterPro" id="IPR031325">
    <property type="entry name" value="RHS_repeat"/>
</dbReference>
<dbReference type="PATRIC" id="fig|477641.3.peg.3625"/>
<gene>
    <name evidence="1" type="ordered locus">MODMU_3873</name>
</gene>
<dbReference type="InterPro" id="IPR050708">
    <property type="entry name" value="T6SS_VgrG/RHS"/>
</dbReference>
<dbReference type="Proteomes" id="UP000006461">
    <property type="component" value="Chromosome"/>
</dbReference>
<dbReference type="eggNOG" id="COG5479">
    <property type="taxonomic scope" value="Bacteria"/>
</dbReference>